<accession>W9CP35</accession>
<comment type="caution">
    <text evidence="2">The sequence shown here is derived from an EMBL/GenBank/DDBJ whole genome shotgun (WGS) entry which is preliminary data.</text>
</comment>
<dbReference type="Proteomes" id="UP000019487">
    <property type="component" value="Unassembled WGS sequence"/>
</dbReference>
<protein>
    <recommendedName>
        <fullName evidence="4">Protein kinase domain-containing protein</fullName>
    </recommendedName>
</protein>
<dbReference type="OrthoDB" id="3559253at2759"/>
<feature type="compositionally biased region" description="Pro residues" evidence="1">
    <location>
        <begin position="13"/>
        <end position="22"/>
    </location>
</feature>
<dbReference type="SUPFAM" id="SSF56112">
    <property type="entry name" value="Protein kinase-like (PK-like)"/>
    <property type="match status" value="1"/>
</dbReference>
<evidence type="ECO:0000313" key="3">
    <source>
        <dbReference type="Proteomes" id="UP000019487"/>
    </source>
</evidence>
<sequence length="270" mass="30742">MSFFKFLRVLRSPSPPVPPPPSSALRLPSPSDPLLVPSPTLFTDDEPTMFTDDELYGPLLKAIAIAIYPEGFLPSTVILKKRKPDWDEEFETEKRMYRHLAPLQGTVIPHYYGEAVYDGSPALVLSDIGGEILEDDSIIKCRHDHNSLPQSGDDDDLDILEAKLKEAFKMLTTYGVIHEDTQLHNIFVVDDRVMVIDLEQASVSDNIWDSNFNSGSVNNTNNASVRNIIREIKARRWGTRFIMERERRSYREATEQNLWKPLVVPDIPAY</sequence>
<evidence type="ECO:0000313" key="2">
    <source>
        <dbReference type="EMBL" id="ESZ96260.1"/>
    </source>
</evidence>
<keyword evidence="3" id="KW-1185">Reference proteome</keyword>
<dbReference type="EMBL" id="AYSA01000145">
    <property type="protein sequence ID" value="ESZ96260.1"/>
    <property type="molecule type" value="Genomic_DNA"/>
</dbReference>
<evidence type="ECO:0008006" key="4">
    <source>
        <dbReference type="Google" id="ProtNLM"/>
    </source>
</evidence>
<gene>
    <name evidence="2" type="ORF">SBOR_3315</name>
</gene>
<dbReference type="AlphaFoldDB" id="W9CP35"/>
<dbReference type="HOGENOM" id="CLU_090082_0_0_1"/>
<dbReference type="Gene3D" id="1.10.510.10">
    <property type="entry name" value="Transferase(Phosphotransferase) domain 1"/>
    <property type="match status" value="1"/>
</dbReference>
<feature type="region of interest" description="Disordered" evidence="1">
    <location>
        <begin position="12"/>
        <end position="31"/>
    </location>
</feature>
<reference evidence="2 3" key="1">
    <citation type="journal article" date="2014" name="Genome Announc.">
        <title>Draft genome sequence of Sclerotinia borealis, a psychrophilic plant pathogenic fungus.</title>
        <authorList>
            <person name="Mardanov A.V."/>
            <person name="Beletsky A.V."/>
            <person name="Kadnikov V.V."/>
            <person name="Ignatov A.N."/>
            <person name="Ravin N.V."/>
        </authorList>
    </citation>
    <scope>NUCLEOTIDE SEQUENCE [LARGE SCALE GENOMIC DNA]</scope>
    <source>
        <strain evidence="3">F-4157</strain>
    </source>
</reference>
<evidence type="ECO:0000256" key="1">
    <source>
        <dbReference type="SAM" id="MobiDB-lite"/>
    </source>
</evidence>
<name>W9CP35_SCLBF</name>
<proteinExistence type="predicted"/>
<dbReference type="InterPro" id="IPR011009">
    <property type="entry name" value="Kinase-like_dom_sf"/>
</dbReference>
<organism evidence="2 3">
    <name type="scientific">Sclerotinia borealis (strain F-4128)</name>
    <dbReference type="NCBI Taxonomy" id="1432307"/>
    <lineage>
        <taxon>Eukaryota</taxon>
        <taxon>Fungi</taxon>
        <taxon>Dikarya</taxon>
        <taxon>Ascomycota</taxon>
        <taxon>Pezizomycotina</taxon>
        <taxon>Leotiomycetes</taxon>
        <taxon>Helotiales</taxon>
        <taxon>Sclerotiniaceae</taxon>
        <taxon>Sclerotinia</taxon>
    </lineage>
</organism>